<name>A0A4Q2K0W1_9ACTN</name>
<feature type="transmembrane region" description="Helical" evidence="1">
    <location>
        <begin position="69"/>
        <end position="87"/>
    </location>
</feature>
<dbReference type="OrthoDB" id="3176073at2"/>
<sequence length="93" mass="9708">MVAAIVIGVIAGFIGFLPLFASLRLARKHPSVSVANAALYGLGGTFVSLVVVAVALIVCALVARPQVLPFGMAEIVSLIVCTAVYVWRKNVAR</sequence>
<keyword evidence="1" id="KW-1133">Transmembrane helix</keyword>
<keyword evidence="3" id="KW-1185">Reference proteome</keyword>
<evidence type="ECO:0000313" key="3">
    <source>
        <dbReference type="Proteomes" id="UP000293345"/>
    </source>
</evidence>
<evidence type="ECO:0000256" key="1">
    <source>
        <dbReference type="SAM" id="Phobius"/>
    </source>
</evidence>
<protein>
    <submittedName>
        <fullName evidence="2">Uncharacterized protein</fullName>
    </submittedName>
</protein>
<evidence type="ECO:0000313" key="2">
    <source>
        <dbReference type="EMBL" id="RXZ53998.1"/>
    </source>
</evidence>
<keyword evidence="1" id="KW-0812">Transmembrane</keyword>
<dbReference type="Proteomes" id="UP000293345">
    <property type="component" value="Unassembled WGS sequence"/>
</dbReference>
<dbReference type="AlphaFoldDB" id="A0A4Q2K0W1"/>
<comment type="caution">
    <text evidence="2">The sequence shown here is derived from an EMBL/GenBank/DDBJ whole genome shotgun (WGS) entry which is preliminary data.</text>
</comment>
<dbReference type="EMBL" id="SDPW01000001">
    <property type="protein sequence ID" value="RXZ53998.1"/>
    <property type="molecule type" value="Genomic_DNA"/>
</dbReference>
<gene>
    <name evidence="2" type="ORF">ET524_05545</name>
</gene>
<accession>A0A4Q2K0W1</accession>
<organism evidence="2 3">
    <name type="scientific">Senegalimassilia faecalis</name>
    <dbReference type="NCBI Taxonomy" id="2509433"/>
    <lineage>
        <taxon>Bacteria</taxon>
        <taxon>Bacillati</taxon>
        <taxon>Actinomycetota</taxon>
        <taxon>Coriobacteriia</taxon>
        <taxon>Coriobacteriales</taxon>
        <taxon>Coriobacteriaceae</taxon>
        <taxon>Senegalimassilia</taxon>
    </lineage>
</organism>
<reference evidence="2 3" key="1">
    <citation type="submission" date="2019-01" db="EMBL/GenBank/DDBJ databases">
        <title>Senegalimassilia sp. nov. KGMB04484 isolated human feces.</title>
        <authorList>
            <person name="Han K.-I."/>
            <person name="Kim J.-S."/>
            <person name="Lee K.C."/>
            <person name="Suh M.K."/>
            <person name="Eom M.K."/>
            <person name="Lee J.H."/>
            <person name="Park S.-H."/>
            <person name="Kang S.W."/>
            <person name="Park J.-E."/>
            <person name="Oh B.S."/>
            <person name="Yu S.Y."/>
            <person name="Choi S.-H."/>
            <person name="Lee D.H."/>
            <person name="Yoon H."/>
            <person name="Kim B.-Y."/>
            <person name="Lee J.H."/>
            <person name="Lee J.-S."/>
        </authorList>
    </citation>
    <scope>NUCLEOTIDE SEQUENCE [LARGE SCALE GENOMIC DNA]</scope>
    <source>
        <strain evidence="2 3">KGMB04484</strain>
    </source>
</reference>
<feature type="transmembrane region" description="Helical" evidence="1">
    <location>
        <begin position="6"/>
        <end position="26"/>
    </location>
</feature>
<dbReference type="RefSeq" id="WP_129423928.1">
    <property type="nucleotide sequence ID" value="NZ_JAXUTH010000005.1"/>
</dbReference>
<proteinExistence type="predicted"/>
<keyword evidence="1" id="KW-0472">Membrane</keyword>
<feature type="transmembrane region" description="Helical" evidence="1">
    <location>
        <begin position="38"/>
        <end position="63"/>
    </location>
</feature>